<dbReference type="Pfam" id="PF07911">
    <property type="entry name" value="DUF1677"/>
    <property type="match status" value="2"/>
</dbReference>
<dbReference type="InterPro" id="IPR012876">
    <property type="entry name" value="DUF1677_pln"/>
</dbReference>
<dbReference type="PANTHER" id="PTHR33108">
    <property type="entry name" value="OS01G0745000 PROTEIN"/>
    <property type="match status" value="1"/>
</dbReference>
<name>A0ABQ8BV20_BRANA</name>
<evidence type="ECO:0000313" key="2">
    <source>
        <dbReference type="Proteomes" id="UP000824890"/>
    </source>
</evidence>
<reference evidence="1 2" key="1">
    <citation type="submission" date="2021-05" db="EMBL/GenBank/DDBJ databases">
        <title>Genome Assembly of Synthetic Allotetraploid Brassica napus Reveals Homoeologous Exchanges between Subgenomes.</title>
        <authorList>
            <person name="Davis J.T."/>
        </authorList>
    </citation>
    <scope>NUCLEOTIDE SEQUENCE [LARGE SCALE GENOMIC DNA]</scope>
    <source>
        <strain evidence="2">cv. Da-Ae</strain>
        <tissue evidence="1">Seedling</tissue>
    </source>
</reference>
<evidence type="ECO:0000313" key="1">
    <source>
        <dbReference type="EMBL" id="KAH0908660.1"/>
    </source>
</evidence>
<gene>
    <name evidence="1" type="ORF">HID58_031981</name>
</gene>
<comment type="caution">
    <text evidence="1">The sequence shown here is derived from an EMBL/GenBank/DDBJ whole genome shotgun (WGS) entry which is preliminary data.</text>
</comment>
<organism evidence="1 2">
    <name type="scientific">Brassica napus</name>
    <name type="common">Rape</name>
    <dbReference type="NCBI Taxonomy" id="3708"/>
    <lineage>
        <taxon>Eukaryota</taxon>
        <taxon>Viridiplantae</taxon>
        <taxon>Streptophyta</taxon>
        <taxon>Embryophyta</taxon>
        <taxon>Tracheophyta</taxon>
        <taxon>Spermatophyta</taxon>
        <taxon>Magnoliopsida</taxon>
        <taxon>eudicotyledons</taxon>
        <taxon>Gunneridae</taxon>
        <taxon>Pentapetalae</taxon>
        <taxon>rosids</taxon>
        <taxon>malvids</taxon>
        <taxon>Brassicales</taxon>
        <taxon>Brassicaceae</taxon>
        <taxon>Brassiceae</taxon>
        <taxon>Brassica</taxon>
    </lineage>
</organism>
<keyword evidence="2" id="KW-1185">Reference proteome</keyword>
<dbReference type="Proteomes" id="UP000824890">
    <property type="component" value="Unassembled WGS sequence"/>
</dbReference>
<protein>
    <recommendedName>
        <fullName evidence="3">DUF1677 family protein</fullName>
    </recommendedName>
</protein>
<evidence type="ECO:0008006" key="3">
    <source>
        <dbReference type="Google" id="ProtNLM"/>
    </source>
</evidence>
<dbReference type="EMBL" id="JAGKQM010000009">
    <property type="protein sequence ID" value="KAH0908660.1"/>
    <property type="molecule type" value="Genomic_DNA"/>
</dbReference>
<proteinExistence type="predicted"/>
<sequence>MAPLKRTCSDISHQISIDNTLTKEPTPTATTTTLLSLSAISEVEDAKCECCGMSEECTPEYINGVRSKFSGKLICGLCAEAVEQEMEKMNNSELVVEKRREEAVHAHMSACARFNRLGRSYPALYQAEAVKEILKKRSNKMVRATKSEKGGLTRSSSCMPALAKELKDRTFLICGLCAEAVEQEMEKMNNSELVVEKRREEAVHAHMSACARFNRLGRSYPALYQAEAVKEILKKRSNKMVRATKSEKGGLTRSSSCMPALAKELKDRTFVNN</sequence>
<accession>A0ABQ8BV20</accession>
<dbReference type="PANTHER" id="PTHR33108:SF51">
    <property type="entry name" value="DUF1677 FAMILY PROTEIN (DUF1677)"/>
    <property type="match status" value="1"/>
</dbReference>